<keyword evidence="1 2" id="KW-0378">Hydrolase</keyword>
<reference evidence="5" key="1">
    <citation type="journal article" date="2018" name="Sci. Rep.">
        <title>Lignite coal burning seam in the remote Altai Mountains harbors a hydrogen-driven thermophilic microbial community.</title>
        <authorList>
            <person name="Kadnikov V.V."/>
            <person name="Mardanov A.V."/>
            <person name="Ivasenko D.A."/>
            <person name="Antsiferov D.V."/>
            <person name="Beletsky A.V."/>
            <person name="Karnachuk O.V."/>
            <person name="Ravin N.V."/>
        </authorList>
    </citation>
    <scope>NUCLEOTIDE SEQUENCE [LARGE SCALE GENOMIC DNA]</scope>
</reference>
<feature type="domain" description="Metallo-beta-lactamase" evidence="3">
    <location>
        <begin position="7"/>
        <end position="198"/>
    </location>
</feature>
<organism evidence="4 5">
    <name type="scientific">Candidatus Carbonibacillus altaicus</name>
    <dbReference type="NCBI Taxonomy" id="2163959"/>
    <lineage>
        <taxon>Bacteria</taxon>
        <taxon>Bacillati</taxon>
        <taxon>Bacillota</taxon>
        <taxon>Bacilli</taxon>
        <taxon>Bacillales</taxon>
        <taxon>Candidatus Carbonibacillus</taxon>
    </lineage>
</organism>
<dbReference type="InterPro" id="IPR050114">
    <property type="entry name" value="UPF0173_UPF0282_UlaG_hydrolase"/>
</dbReference>
<gene>
    <name evidence="4" type="ORF">BSOLF_0334</name>
</gene>
<dbReference type="GO" id="GO:0016787">
    <property type="term" value="F:hydrolase activity"/>
    <property type="evidence" value="ECO:0007669"/>
    <property type="project" value="UniProtKB-UniRule"/>
</dbReference>
<comment type="similarity">
    <text evidence="2">Belongs to the UPF0173 family.</text>
</comment>
<dbReference type="InterPro" id="IPR036866">
    <property type="entry name" value="RibonucZ/Hydroxyglut_hydro"/>
</dbReference>
<accession>A0A2R6Y0Z1</accession>
<evidence type="ECO:0000313" key="4">
    <source>
        <dbReference type="EMBL" id="PTQ56344.1"/>
    </source>
</evidence>
<dbReference type="Gene3D" id="3.60.15.10">
    <property type="entry name" value="Ribonuclease Z/Hydroxyacylglutathione hydrolase-like"/>
    <property type="match status" value="1"/>
</dbReference>
<dbReference type="Proteomes" id="UP000244338">
    <property type="component" value="Unassembled WGS sequence"/>
</dbReference>
<sequence length="238" mass="26063">MEIRYYGHATCEVMTGDHHIWIDPFLSDNPLLQDQSLQPFDLDALKVDAVILTHAHSDHTGDALTLARTHDAPIIATFELAQYFAQQGAKAHPMNLGGSYVFPFGKVRLVPAFHSSSLASQHGDPVYLGMPAGVVLTTETGTLYHAGDTALFTDMKLIGELYQPDVALLPIGDNFTMGPEEALIAATWVQAPYVIPIHYNTFPVIKQDVTLFTEQLKEQGITGVPLKVGESFHLPVRA</sequence>
<dbReference type="HAMAP" id="MF_00457">
    <property type="entry name" value="UPF0173"/>
    <property type="match status" value="1"/>
</dbReference>
<evidence type="ECO:0000256" key="1">
    <source>
        <dbReference type="ARBA" id="ARBA00022801"/>
    </source>
</evidence>
<dbReference type="PANTHER" id="PTHR43546:SF3">
    <property type="entry name" value="UPF0173 METAL-DEPENDENT HYDROLASE MJ1163"/>
    <property type="match status" value="1"/>
</dbReference>
<dbReference type="AlphaFoldDB" id="A0A2R6Y0Z1"/>
<evidence type="ECO:0000256" key="2">
    <source>
        <dbReference type="HAMAP-Rule" id="MF_00457"/>
    </source>
</evidence>
<dbReference type="EMBL" id="PEBX01000032">
    <property type="protein sequence ID" value="PTQ56344.1"/>
    <property type="molecule type" value="Genomic_DNA"/>
</dbReference>
<dbReference type="Pfam" id="PF12706">
    <property type="entry name" value="Lactamase_B_2"/>
    <property type="match status" value="1"/>
</dbReference>
<evidence type="ECO:0000259" key="3">
    <source>
        <dbReference type="SMART" id="SM00849"/>
    </source>
</evidence>
<protein>
    <recommendedName>
        <fullName evidence="2">UPF0173 metal-dependent hydrolase BSOLF_0334</fullName>
    </recommendedName>
</protein>
<dbReference type="InterPro" id="IPR001279">
    <property type="entry name" value="Metallo-B-lactamas"/>
</dbReference>
<dbReference type="PANTHER" id="PTHR43546">
    <property type="entry name" value="UPF0173 METAL-DEPENDENT HYDROLASE MJ1163-RELATED"/>
    <property type="match status" value="1"/>
</dbReference>
<dbReference type="InterPro" id="IPR022877">
    <property type="entry name" value="UPF0173"/>
</dbReference>
<proteinExistence type="inferred from homology"/>
<comment type="caution">
    <text evidence="4">The sequence shown here is derived from an EMBL/GenBank/DDBJ whole genome shotgun (WGS) entry which is preliminary data.</text>
</comment>
<dbReference type="NCBIfam" id="NF001911">
    <property type="entry name" value="PRK00685.1"/>
    <property type="match status" value="1"/>
</dbReference>
<dbReference type="SMART" id="SM00849">
    <property type="entry name" value="Lactamase_B"/>
    <property type="match status" value="1"/>
</dbReference>
<evidence type="ECO:0000313" key="5">
    <source>
        <dbReference type="Proteomes" id="UP000244338"/>
    </source>
</evidence>
<name>A0A2R6Y0Z1_9BACL</name>
<dbReference type="SUPFAM" id="SSF56281">
    <property type="entry name" value="Metallo-hydrolase/oxidoreductase"/>
    <property type="match status" value="1"/>
</dbReference>